<dbReference type="FunFam" id="3.30.1370.10:FF:000027">
    <property type="entry name" value="insulin-like growth factor 2 mRNA-binding protein 3 isoform X1"/>
    <property type="match status" value="1"/>
</dbReference>
<dbReference type="GO" id="GO:0003730">
    <property type="term" value="F:mRNA 3'-UTR binding"/>
    <property type="evidence" value="ECO:0007669"/>
    <property type="project" value="UniProtKB-ARBA"/>
</dbReference>
<dbReference type="InterPro" id="IPR012677">
    <property type="entry name" value="Nucleotide-bd_a/b_plait_sf"/>
</dbReference>
<evidence type="ECO:0000256" key="5">
    <source>
        <dbReference type="ARBA" id="ARBA00022448"/>
    </source>
</evidence>
<comment type="caution">
    <text evidence="20">The sequence shown here is derived from an EMBL/GenBank/DDBJ whole genome shotgun (WGS) entry which is preliminary data.</text>
</comment>
<name>A0A7J7ZWG5_MYOMY</name>
<feature type="region of interest" description="Disordered" evidence="18">
    <location>
        <begin position="162"/>
        <end position="196"/>
    </location>
</feature>
<evidence type="ECO:0000256" key="18">
    <source>
        <dbReference type="SAM" id="MobiDB-lite"/>
    </source>
</evidence>
<dbReference type="InterPro" id="IPR004087">
    <property type="entry name" value="KH_dom"/>
</dbReference>
<dbReference type="InterPro" id="IPR004088">
    <property type="entry name" value="KH_dom_type_1"/>
</dbReference>
<evidence type="ECO:0000256" key="4">
    <source>
        <dbReference type="ARBA" id="ARBA00009094"/>
    </source>
</evidence>
<evidence type="ECO:0000256" key="13">
    <source>
        <dbReference type="ARBA" id="ARBA00058233"/>
    </source>
</evidence>
<dbReference type="PROSITE" id="PS50102">
    <property type="entry name" value="RRM"/>
    <property type="match status" value="2"/>
</dbReference>
<evidence type="ECO:0000313" key="21">
    <source>
        <dbReference type="Proteomes" id="UP000527355"/>
    </source>
</evidence>
<evidence type="ECO:0000256" key="1">
    <source>
        <dbReference type="ARBA" id="ARBA00004123"/>
    </source>
</evidence>
<sequence>MMNKLYIGNLSPAVTADDLRQLFGDRKLPLAGQVLLKSGYAFVDYPDQNWAIRAIETLSGKVELHGKIMEVDYSVSKKLRSRKIQIRNIPPHLQWEVLDGLLAQYGTVENVEQVFASSPVNTDTETAVVNVTYSTREEAKTAIEKLSGHQFENYSFKISYIPDEEVSSPPPPQRAQRGDHSSREQGHAPGGSSQARQIDFPLRILVPTQFVGAIIGKEGLTIKNITKQTQSRVDIHRKENSGAAEKPVTIHATPEGTSEACRMILEIMHKEADETKILNISSHSLLACKISAEKSTDNMETPRTEEIPLKILAHNGLVGRLIGKEGRNLKKIEHETGTKITISSLQDLSIYNPERTITVKGTVEACASAEMEIMKKLREAFENDMLAVNQQANLIPGLNLSALGIFSTGLSVLPPPAGPRGPPPPPPYHPFASHSGYFSSLYPPHQFSPFPHHHSYPEQEIVNLFIPTQAVGAIIGKKGAHIKQLARFAGASIKIAPAEGPDVSERMVIITGPPEAQFKAQGRIFGKLKEENFFNPKEEVKLEAHIRVPSSTAGRVIGKGGKTVNELQNLTSAEVIVPRDQTPDENEEVIVRIIGHFFASQTAQRKIREIVQQVKQQEQKYPQGVASQRSK</sequence>
<evidence type="ECO:0000256" key="2">
    <source>
        <dbReference type="ARBA" id="ARBA00004201"/>
    </source>
</evidence>
<keyword evidence="5" id="KW-0813">Transport</keyword>
<dbReference type="GO" id="GO:0000932">
    <property type="term" value="C:P-body"/>
    <property type="evidence" value="ECO:0007669"/>
    <property type="project" value="UniProtKB-SubCell"/>
</dbReference>
<dbReference type="FunFam" id="3.30.310.210:FF:000001">
    <property type="entry name" value="insulin-like growth factor 2 mRNA-binding protein 1 isoform X1"/>
    <property type="match status" value="1"/>
</dbReference>
<dbReference type="VEuPathDB" id="HostDB:GeneID_118676095"/>
<evidence type="ECO:0000256" key="17">
    <source>
        <dbReference type="PROSITE-ProRule" id="PRU00176"/>
    </source>
</evidence>
<dbReference type="CDD" id="cd22497">
    <property type="entry name" value="KH-I_IGF2BP2_rpt3"/>
    <property type="match status" value="1"/>
</dbReference>
<dbReference type="Gene3D" id="3.30.310.210">
    <property type="match status" value="1"/>
</dbReference>
<evidence type="ECO:0000256" key="16">
    <source>
        <dbReference type="ARBA" id="ARBA00077518"/>
    </source>
</evidence>
<protein>
    <recommendedName>
        <fullName evidence="14">Insulin-like growth factor 2 mRNA-binding protein 2</fullName>
    </recommendedName>
    <alternativeName>
        <fullName evidence="15">IGF-II mRNA-binding protein 2</fullName>
    </alternativeName>
    <alternativeName>
        <fullName evidence="16">VICKZ family member 2</fullName>
    </alternativeName>
</protein>
<dbReference type="InterPro" id="IPR000504">
    <property type="entry name" value="RRM_dom"/>
</dbReference>
<keyword evidence="10" id="KW-0810">Translation regulation</keyword>
<keyword evidence="9" id="KW-0509">mRNA transport</keyword>
<keyword evidence="21" id="KW-1185">Reference proteome</keyword>
<dbReference type="InterPro" id="IPR035979">
    <property type="entry name" value="RBD_domain_sf"/>
</dbReference>
<accession>A0A7J7ZWG5</accession>
<evidence type="ECO:0000256" key="10">
    <source>
        <dbReference type="ARBA" id="ARBA00022845"/>
    </source>
</evidence>
<dbReference type="Pfam" id="PF00076">
    <property type="entry name" value="RRM_1"/>
    <property type="match status" value="2"/>
</dbReference>
<dbReference type="PROSITE" id="PS50084">
    <property type="entry name" value="KH_TYPE_1"/>
    <property type="match status" value="4"/>
</dbReference>
<reference evidence="20 21" key="1">
    <citation type="journal article" date="2020" name="Nature">
        <title>Six reference-quality genomes reveal evolution of bat adaptations.</title>
        <authorList>
            <person name="Jebb D."/>
            <person name="Huang Z."/>
            <person name="Pippel M."/>
            <person name="Hughes G.M."/>
            <person name="Lavrichenko K."/>
            <person name="Devanna P."/>
            <person name="Winkler S."/>
            <person name="Jermiin L.S."/>
            <person name="Skirmuntt E.C."/>
            <person name="Katzourakis A."/>
            <person name="Burkitt-Gray L."/>
            <person name="Ray D.A."/>
            <person name="Sullivan K.A.M."/>
            <person name="Roscito J.G."/>
            <person name="Kirilenko B.M."/>
            <person name="Davalos L.M."/>
            <person name="Corthals A.P."/>
            <person name="Power M.L."/>
            <person name="Jones G."/>
            <person name="Ransome R.D."/>
            <person name="Dechmann D.K.N."/>
            <person name="Locatelli A.G."/>
            <person name="Puechmaille S.J."/>
            <person name="Fedrigo O."/>
            <person name="Jarvis E.D."/>
            <person name="Hiller M."/>
            <person name="Vernes S.C."/>
            <person name="Myers E.W."/>
            <person name="Teeling E.C."/>
        </authorList>
    </citation>
    <scope>NUCLEOTIDE SEQUENCE [LARGE SCALE GENOMIC DNA]</scope>
    <source>
        <strain evidence="20">MMyoMyo1</strain>
        <tissue evidence="20">Flight muscle</tissue>
    </source>
</reference>
<evidence type="ECO:0000256" key="7">
    <source>
        <dbReference type="ARBA" id="ARBA00022553"/>
    </source>
</evidence>
<comment type="subcellular location">
    <subcellularLocation>
        <location evidence="2">Cytoplasm</location>
        <location evidence="2">P-body</location>
    </subcellularLocation>
    <subcellularLocation>
        <location evidence="3">Cytoplasm</location>
        <location evidence="3">Stress granule</location>
    </subcellularLocation>
    <subcellularLocation>
        <location evidence="1">Nucleus</location>
    </subcellularLocation>
</comment>
<dbReference type="Gene3D" id="3.30.1370.10">
    <property type="entry name" value="K Homology domain, type 1"/>
    <property type="match status" value="2"/>
</dbReference>
<keyword evidence="11 17" id="KW-0694">RNA-binding</keyword>
<evidence type="ECO:0000256" key="11">
    <source>
        <dbReference type="ARBA" id="ARBA00022884"/>
    </source>
</evidence>
<dbReference type="FunFam" id="3.30.70.330:FF:000293">
    <property type="entry name" value="insulin-like growth factor 2 mRNA-binding protein 2 isoform X1"/>
    <property type="match status" value="1"/>
</dbReference>
<organism evidence="20 21">
    <name type="scientific">Myotis myotis</name>
    <name type="common">Greater mouse-eared bat</name>
    <name type="synonym">Vespertilio myotis</name>
    <dbReference type="NCBI Taxonomy" id="51298"/>
    <lineage>
        <taxon>Eukaryota</taxon>
        <taxon>Metazoa</taxon>
        <taxon>Chordata</taxon>
        <taxon>Craniata</taxon>
        <taxon>Vertebrata</taxon>
        <taxon>Euteleostomi</taxon>
        <taxon>Mammalia</taxon>
        <taxon>Eutheria</taxon>
        <taxon>Laurasiatheria</taxon>
        <taxon>Chiroptera</taxon>
        <taxon>Yangochiroptera</taxon>
        <taxon>Vespertilionidae</taxon>
        <taxon>Myotis</taxon>
    </lineage>
</organism>
<dbReference type="Proteomes" id="UP000527355">
    <property type="component" value="Unassembled WGS sequence"/>
</dbReference>
<dbReference type="CDD" id="cd22500">
    <property type="entry name" value="KH-I_IGF2BP2_rpt4"/>
    <property type="match status" value="1"/>
</dbReference>
<dbReference type="GO" id="GO:0010494">
    <property type="term" value="C:cytoplasmic stress granule"/>
    <property type="evidence" value="ECO:0007669"/>
    <property type="project" value="UniProtKB-SubCell"/>
</dbReference>
<dbReference type="SUPFAM" id="SSF54791">
    <property type="entry name" value="Eukaryotic type KH-domain (KH-domain type I)"/>
    <property type="match status" value="4"/>
</dbReference>
<dbReference type="FunFam" id="3.30.1370.10:FF:000026">
    <property type="entry name" value="Insulin-like growth factor 2 mRNA-binding protein 3"/>
    <property type="match status" value="1"/>
</dbReference>
<evidence type="ECO:0000256" key="12">
    <source>
        <dbReference type="ARBA" id="ARBA00023242"/>
    </source>
</evidence>
<dbReference type="SUPFAM" id="SSF54928">
    <property type="entry name" value="RNA-binding domain, RBD"/>
    <property type="match status" value="1"/>
</dbReference>
<comment type="function">
    <text evidence="13">RNA-binding factor that recruits target transcripts to cytoplasmic protein-RNA complexes (mRNPs). This transcript 'caging' into mRNPs allows mRNA transport and transient storage. It also modulates the rate and location at which target transcripts encounter the translational apparatus and shields them from endonuclease attacks or microRNA-mediated degradation. Preferentially binds to N6-methyladenosine (m6A)-containing mRNAs and increases their stability. Binds to the 5'-UTR of the insulin-like growth factor 2 (IGF2) mRNAs. Binding is isoform-specific. Binds to beta-actin/ACTB and MYC transcripts. Increases MYC mRNA stability by binding to the coding region instability determinant (CRD) and binding is enhanced by m6A-modification of the CRD.</text>
</comment>
<evidence type="ECO:0000256" key="15">
    <source>
        <dbReference type="ARBA" id="ARBA00075674"/>
    </source>
</evidence>
<feature type="domain" description="RRM" evidence="19">
    <location>
        <begin position="82"/>
        <end position="163"/>
    </location>
</feature>
<dbReference type="SMART" id="SM00322">
    <property type="entry name" value="KH"/>
    <property type="match status" value="4"/>
</dbReference>
<dbReference type="GO" id="GO:0005634">
    <property type="term" value="C:nucleus"/>
    <property type="evidence" value="ECO:0007669"/>
    <property type="project" value="UniProtKB-SubCell"/>
</dbReference>
<evidence type="ECO:0000256" key="9">
    <source>
        <dbReference type="ARBA" id="ARBA00022816"/>
    </source>
</evidence>
<proteinExistence type="inferred from homology"/>
<keyword evidence="12" id="KW-0539">Nucleus</keyword>
<dbReference type="AlphaFoldDB" id="A0A7J7ZWG5"/>
<dbReference type="GO" id="GO:0048027">
    <property type="term" value="F:mRNA 5'-UTR binding"/>
    <property type="evidence" value="ECO:0007669"/>
    <property type="project" value="UniProtKB-ARBA"/>
</dbReference>
<dbReference type="Pfam" id="PF00013">
    <property type="entry name" value="KH_1"/>
    <property type="match status" value="4"/>
</dbReference>
<feature type="domain" description="RRM" evidence="19">
    <location>
        <begin position="3"/>
        <end position="76"/>
    </location>
</feature>
<dbReference type="Gene3D" id="3.30.70.330">
    <property type="match status" value="2"/>
</dbReference>
<evidence type="ECO:0000256" key="3">
    <source>
        <dbReference type="ARBA" id="ARBA00004210"/>
    </source>
</evidence>
<gene>
    <name evidence="20" type="ORF">mMyoMyo1_006671</name>
</gene>
<comment type="similarity">
    <text evidence="4">Belongs to the RRM IMP/VICKZ family.</text>
</comment>
<dbReference type="InterPro" id="IPR034843">
    <property type="entry name" value="IGF2BP2_RRM1"/>
</dbReference>
<evidence type="ECO:0000256" key="14">
    <source>
        <dbReference type="ARBA" id="ARBA00071378"/>
    </source>
</evidence>
<evidence type="ECO:0000256" key="8">
    <source>
        <dbReference type="ARBA" id="ARBA00022737"/>
    </source>
</evidence>
<keyword evidence="7" id="KW-0597">Phosphoprotein</keyword>
<evidence type="ECO:0000313" key="20">
    <source>
        <dbReference type="EMBL" id="KAF6378419.1"/>
    </source>
</evidence>
<dbReference type="PANTHER" id="PTHR10288">
    <property type="entry name" value="KH DOMAIN CONTAINING RNA BINDING PROTEIN"/>
    <property type="match status" value="1"/>
</dbReference>
<dbReference type="GO" id="GO:0051028">
    <property type="term" value="P:mRNA transport"/>
    <property type="evidence" value="ECO:0007669"/>
    <property type="project" value="UniProtKB-KW"/>
</dbReference>
<dbReference type="EMBL" id="JABWUV010000002">
    <property type="protein sequence ID" value="KAF6378419.1"/>
    <property type="molecule type" value="Genomic_DNA"/>
</dbReference>
<dbReference type="GO" id="GO:0006417">
    <property type="term" value="P:regulation of translation"/>
    <property type="evidence" value="ECO:0007669"/>
    <property type="project" value="UniProtKB-KW"/>
</dbReference>
<feature type="compositionally biased region" description="Basic and acidic residues" evidence="18">
    <location>
        <begin position="176"/>
        <end position="186"/>
    </location>
</feature>
<keyword evidence="8" id="KW-0677">Repeat</keyword>
<dbReference type="SMART" id="SM00360">
    <property type="entry name" value="RRM"/>
    <property type="match status" value="2"/>
</dbReference>
<dbReference type="InterPro" id="IPR036612">
    <property type="entry name" value="KH_dom_type_1_sf"/>
</dbReference>
<evidence type="ECO:0000256" key="6">
    <source>
        <dbReference type="ARBA" id="ARBA00022490"/>
    </source>
</evidence>
<evidence type="ECO:0000259" key="19">
    <source>
        <dbReference type="PROSITE" id="PS50102"/>
    </source>
</evidence>
<dbReference type="CDD" id="cd12626">
    <property type="entry name" value="RRM1_IGF2BP2"/>
    <property type="match status" value="1"/>
</dbReference>
<keyword evidence="6" id="KW-0963">Cytoplasm</keyword>
<dbReference type="GO" id="GO:0010605">
    <property type="term" value="P:negative regulation of macromolecule metabolic process"/>
    <property type="evidence" value="ECO:0007669"/>
    <property type="project" value="UniProtKB-ARBA"/>
</dbReference>